<dbReference type="GO" id="GO:0009055">
    <property type="term" value="F:electron transfer activity"/>
    <property type="evidence" value="ECO:0007669"/>
    <property type="project" value="InterPro"/>
</dbReference>
<dbReference type="SUPFAM" id="SSF52402">
    <property type="entry name" value="Adenine nucleotide alpha hydrolases-like"/>
    <property type="match status" value="1"/>
</dbReference>
<dbReference type="Proteomes" id="UP000428328">
    <property type="component" value="Chromosome"/>
</dbReference>
<accession>A0A6I6JER7</accession>
<dbReference type="InterPro" id="IPR014729">
    <property type="entry name" value="Rossmann-like_a/b/a_fold"/>
</dbReference>
<protein>
    <submittedName>
        <fullName evidence="3">Electron transfer flavoprotein subunit beta</fullName>
    </submittedName>
</protein>
<keyword evidence="1" id="KW-0249">Electron transport</keyword>
<evidence type="ECO:0000313" key="3">
    <source>
        <dbReference type="EMBL" id="QGY40641.1"/>
    </source>
</evidence>
<dbReference type="PANTHER" id="PTHR21294">
    <property type="entry name" value="ELECTRON TRANSFER FLAVOPROTEIN BETA-SUBUNIT"/>
    <property type="match status" value="1"/>
</dbReference>
<keyword evidence="4" id="KW-1185">Reference proteome</keyword>
<gene>
    <name evidence="3" type="ORF">GM415_11075</name>
</gene>
<evidence type="ECO:0000256" key="1">
    <source>
        <dbReference type="ARBA" id="ARBA00022982"/>
    </source>
</evidence>
<name>A0A6I6JER7_9BACT</name>
<proteinExistence type="predicted"/>
<dbReference type="InterPro" id="IPR012255">
    <property type="entry name" value="ETF_b"/>
</dbReference>
<dbReference type="KEGG" id="psel:GM415_11075"/>
<dbReference type="EMBL" id="CP046400">
    <property type="protein sequence ID" value="QGY40641.1"/>
    <property type="molecule type" value="Genomic_DNA"/>
</dbReference>
<evidence type="ECO:0000313" key="4">
    <source>
        <dbReference type="Proteomes" id="UP000428328"/>
    </source>
</evidence>
<evidence type="ECO:0000259" key="2">
    <source>
        <dbReference type="Pfam" id="PF01012"/>
    </source>
</evidence>
<dbReference type="RefSeq" id="WP_158948138.1">
    <property type="nucleotide sequence ID" value="NZ_CP046400.1"/>
</dbReference>
<dbReference type="Gene3D" id="3.40.50.620">
    <property type="entry name" value="HUPs"/>
    <property type="match status" value="1"/>
</dbReference>
<sequence length="269" mass="28592">MSTDFHIVVCGSIVPDPLQTLSPQDSPQGPVLQNEMMLPAVLDPWAGHALYEAANLAKNNPGSQVWLVALGPKAKLQQVMMAVSQKAPFQLVVADGSASGFTDSFETAKVLSETIDGIAGLDKSKMLLFGGWQSASRGSGAVMQMVGEMLGVTEQFQGVDKITVGGDGSIEVLERVEGGAYQKSVVDGAPAVMGWATGELPEPPNNPQVGMQNMQKNMPALQQAKPADLSGTTLKFESVAVPQQRRETRIVKDASIEDMAKEIVEWIKG</sequence>
<keyword evidence="1" id="KW-0813">Transport</keyword>
<dbReference type="Pfam" id="PF01012">
    <property type="entry name" value="ETF"/>
    <property type="match status" value="1"/>
</dbReference>
<reference evidence="3 4" key="1">
    <citation type="submission" date="2019-11" db="EMBL/GenBank/DDBJ databases">
        <authorList>
            <person name="Zheng R.K."/>
            <person name="Sun C.M."/>
        </authorList>
    </citation>
    <scope>NUCLEOTIDE SEQUENCE [LARGE SCALE GENOMIC DNA]</scope>
    <source>
        <strain evidence="3 4">SRB007</strain>
    </source>
</reference>
<dbReference type="InterPro" id="IPR014730">
    <property type="entry name" value="ETF_a/b_N"/>
</dbReference>
<dbReference type="AlphaFoldDB" id="A0A6I6JER7"/>
<organism evidence="3 4">
    <name type="scientific">Pseudodesulfovibrio cashew</name>
    <dbReference type="NCBI Taxonomy" id="2678688"/>
    <lineage>
        <taxon>Bacteria</taxon>
        <taxon>Pseudomonadati</taxon>
        <taxon>Thermodesulfobacteriota</taxon>
        <taxon>Desulfovibrionia</taxon>
        <taxon>Desulfovibrionales</taxon>
        <taxon>Desulfovibrionaceae</taxon>
    </lineage>
</organism>
<feature type="domain" description="Electron transfer flavoprotein alpha/beta-subunit N-terminal" evidence="2">
    <location>
        <begin position="39"/>
        <end position="202"/>
    </location>
</feature>